<dbReference type="OrthoDB" id="9801717at2"/>
<evidence type="ECO:0000256" key="5">
    <source>
        <dbReference type="ARBA" id="ARBA00022908"/>
    </source>
</evidence>
<evidence type="ECO:0000256" key="7">
    <source>
        <dbReference type="ARBA" id="ARBA00023172"/>
    </source>
</evidence>
<keyword evidence="13" id="KW-1185">Reference proteome</keyword>
<keyword evidence="3" id="KW-0132">Cell division</keyword>
<name>A0A5J5H2U9_9BACI</name>
<dbReference type="Gene3D" id="1.10.150.130">
    <property type="match status" value="1"/>
</dbReference>
<keyword evidence="4" id="KW-0159">Chromosome partition</keyword>
<organism evidence="12 13">
    <name type="scientific">Niallia endozanthoxylica</name>
    <dbReference type="NCBI Taxonomy" id="2036016"/>
    <lineage>
        <taxon>Bacteria</taxon>
        <taxon>Bacillati</taxon>
        <taxon>Bacillota</taxon>
        <taxon>Bacilli</taxon>
        <taxon>Bacillales</taxon>
        <taxon>Bacillaceae</taxon>
        <taxon>Niallia</taxon>
    </lineage>
</organism>
<evidence type="ECO:0000256" key="1">
    <source>
        <dbReference type="ARBA" id="ARBA00004496"/>
    </source>
</evidence>
<dbReference type="InterPro" id="IPR011010">
    <property type="entry name" value="DNA_brk_join_enz"/>
</dbReference>
<dbReference type="PANTHER" id="PTHR30349:SF77">
    <property type="entry name" value="TYROSINE RECOMBINASE XERC"/>
    <property type="match status" value="1"/>
</dbReference>
<evidence type="ECO:0000313" key="13">
    <source>
        <dbReference type="Proteomes" id="UP000326671"/>
    </source>
</evidence>
<comment type="subcellular location">
    <subcellularLocation>
        <location evidence="1">Cytoplasm</location>
    </subcellularLocation>
</comment>
<dbReference type="PROSITE" id="PS51898">
    <property type="entry name" value="TYR_RECOMBINASE"/>
    <property type="match status" value="1"/>
</dbReference>
<dbReference type="InterPro" id="IPR013762">
    <property type="entry name" value="Integrase-like_cat_sf"/>
</dbReference>
<protein>
    <submittedName>
        <fullName evidence="12">Tyrosine-type recombinase/integrase</fullName>
    </submittedName>
</protein>
<dbReference type="PANTHER" id="PTHR30349">
    <property type="entry name" value="PHAGE INTEGRASE-RELATED"/>
    <property type="match status" value="1"/>
</dbReference>
<evidence type="ECO:0000256" key="3">
    <source>
        <dbReference type="ARBA" id="ARBA00022618"/>
    </source>
</evidence>
<feature type="domain" description="Core-binding (CB)" evidence="11">
    <location>
        <begin position="1"/>
        <end position="82"/>
    </location>
</feature>
<evidence type="ECO:0000259" key="11">
    <source>
        <dbReference type="PROSITE" id="PS51900"/>
    </source>
</evidence>
<dbReference type="SUPFAM" id="SSF56349">
    <property type="entry name" value="DNA breaking-rejoining enzymes"/>
    <property type="match status" value="1"/>
</dbReference>
<dbReference type="Proteomes" id="UP000326671">
    <property type="component" value="Unassembled WGS sequence"/>
</dbReference>
<keyword evidence="8" id="KW-0131">Cell cycle</keyword>
<evidence type="ECO:0000256" key="8">
    <source>
        <dbReference type="ARBA" id="ARBA00023306"/>
    </source>
</evidence>
<dbReference type="InterPro" id="IPR050090">
    <property type="entry name" value="Tyrosine_recombinase_XerCD"/>
</dbReference>
<reference evidence="12 13" key="1">
    <citation type="submission" date="2019-09" db="EMBL/GenBank/DDBJ databases">
        <title>Whole genome sequences of isolates from the Mars Exploration Rovers.</title>
        <authorList>
            <person name="Seuylemezian A."/>
            <person name="Vaishampayan P."/>
        </authorList>
    </citation>
    <scope>NUCLEOTIDE SEQUENCE [LARGE SCALE GENOMIC DNA]</scope>
    <source>
        <strain evidence="12 13">MER_TA_151</strain>
    </source>
</reference>
<dbReference type="GO" id="GO:0007059">
    <property type="term" value="P:chromosome segregation"/>
    <property type="evidence" value="ECO:0007669"/>
    <property type="project" value="UniProtKB-KW"/>
</dbReference>
<dbReference type="Gene3D" id="1.10.443.10">
    <property type="entry name" value="Intergrase catalytic core"/>
    <property type="match status" value="1"/>
</dbReference>
<accession>A0A5J5H2U9</accession>
<dbReference type="InterPro" id="IPR002104">
    <property type="entry name" value="Integrase_catalytic"/>
</dbReference>
<dbReference type="GO" id="GO:0005737">
    <property type="term" value="C:cytoplasm"/>
    <property type="evidence" value="ECO:0007669"/>
    <property type="project" value="UniProtKB-SubCell"/>
</dbReference>
<dbReference type="InterPro" id="IPR004107">
    <property type="entry name" value="Integrase_SAM-like_N"/>
</dbReference>
<dbReference type="GO" id="GO:0006310">
    <property type="term" value="P:DNA recombination"/>
    <property type="evidence" value="ECO:0007669"/>
    <property type="project" value="UniProtKB-KW"/>
</dbReference>
<keyword evidence="6 9" id="KW-0238">DNA-binding</keyword>
<keyword evidence="5" id="KW-0229">DNA integration</keyword>
<dbReference type="RefSeq" id="WP_150442386.1">
    <property type="nucleotide sequence ID" value="NZ_VYKL01000044.1"/>
</dbReference>
<evidence type="ECO:0000256" key="6">
    <source>
        <dbReference type="ARBA" id="ARBA00023125"/>
    </source>
</evidence>
<dbReference type="PROSITE" id="PS51900">
    <property type="entry name" value="CB"/>
    <property type="match status" value="1"/>
</dbReference>
<dbReference type="AlphaFoldDB" id="A0A5J5H2U9"/>
<comment type="caution">
    <text evidence="12">The sequence shown here is derived from an EMBL/GenBank/DDBJ whole genome shotgun (WGS) entry which is preliminary data.</text>
</comment>
<feature type="domain" description="Tyr recombinase" evidence="10">
    <location>
        <begin position="103"/>
        <end position="284"/>
    </location>
</feature>
<evidence type="ECO:0000256" key="9">
    <source>
        <dbReference type="PROSITE-ProRule" id="PRU01248"/>
    </source>
</evidence>
<sequence>MLLSKAWETYESDKRIEGFSPKTLKAYKLQSALLIRFVKDVQLDTITTEQLKSYVAKPSENLKPASLAHRIRFMKSLFRWSHKEEHIPQNPSAKIKEPKTGKGIPKFLIEMEIEHLREACCTPMEMALFKFMFSTEYRIGEIVSLDRCRINWSNRSAIIRGKGDKKREVYFNIPCEIWLKRYLNNREDRDTAIFVTERDPHRMSIAQMQYIIKQISNRASNNKDIHPHQLKHNNATHLLHYGAPLDVIQNLLSHEKLHATEKAWSAKAYITVPYAFTIWLCTFIVASVNPASNFVNWIPNE</sequence>
<dbReference type="GO" id="GO:0003677">
    <property type="term" value="F:DNA binding"/>
    <property type="evidence" value="ECO:0007669"/>
    <property type="project" value="UniProtKB-UniRule"/>
</dbReference>
<proteinExistence type="predicted"/>
<evidence type="ECO:0000256" key="4">
    <source>
        <dbReference type="ARBA" id="ARBA00022829"/>
    </source>
</evidence>
<evidence type="ECO:0000313" key="12">
    <source>
        <dbReference type="EMBL" id="KAA9014909.1"/>
    </source>
</evidence>
<keyword evidence="2" id="KW-0963">Cytoplasm</keyword>
<dbReference type="InterPro" id="IPR010998">
    <property type="entry name" value="Integrase_recombinase_N"/>
</dbReference>
<dbReference type="GO" id="GO:0051301">
    <property type="term" value="P:cell division"/>
    <property type="evidence" value="ECO:0007669"/>
    <property type="project" value="UniProtKB-KW"/>
</dbReference>
<evidence type="ECO:0000256" key="2">
    <source>
        <dbReference type="ARBA" id="ARBA00022490"/>
    </source>
</evidence>
<dbReference type="InterPro" id="IPR044068">
    <property type="entry name" value="CB"/>
</dbReference>
<dbReference type="Pfam" id="PF02899">
    <property type="entry name" value="Phage_int_SAM_1"/>
    <property type="match status" value="1"/>
</dbReference>
<evidence type="ECO:0000259" key="10">
    <source>
        <dbReference type="PROSITE" id="PS51898"/>
    </source>
</evidence>
<dbReference type="Pfam" id="PF00589">
    <property type="entry name" value="Phage_integrase"/>
    <property type="match status" value="1"/>
</dbReference>
<keyword evidence="7" id="KW-0233">DNA recombination</keyword>
<dbReference type="GO" id="GO:0015074">
    <property type="term" value="P:DNA integration"/>
    <property type="evidence" value="ECO:0007669"/>
    <property type="project" value="UniProtKB-KW"/>
</dbReference>
<dbReference type="EMBL" id="VYKL01000044">
    <property type="protein sequence ID" value="KAA9014909.1"/>
    <property type="molecule type" value="Genomic_DNA"/>
</dbReference>
<gene>
    <name evidence="12" type="ORF">F4V44_23215</name>
</gene>